<protein>
    <submittedName>
        <fullName evidence="2">Uncharacterized protein</fullName>
    </submittedName>
</protein>
<dbReference type="RefSeq" id="WP_213536214.1">
    <property type="nucleotide sequence ID" value="NZ_BOVQ01000006.1"/>
</dbReference>
<proteinExistence type="predicted"/>
<comment type="caution">
    <text evidence="2">The sequence shown here is derived from an EMBL/GenBank/DDBJ whole genome shotgun (WGS) entry which is preliminary data.</text>
</comment>
<name>A0ABV9JF11_9LACT</name>
<dbReference type="Proteomes" id="UP001595987">
    <property type="component" value="Unassembled WGS sequence"/>
</dbReference>
<feature type="signal peptide" evidence="1">
    <location>
        <begin position="1"/>
        <end position="27"/>
    </location>
</feature>
<evidence type="ECO:0000313" key="2">
    <source>
        <dbReference type="EMBL" id="MFC4653096.1"/>
    </source>
</evidence>
<sequence length="133" mass="14656">MNNFKIKLNIASLVVLLSLTGAMVVQASTTLFTYQGWGISYVGLSSLSKTYLSKTTTITVHHKQQVCEQYFGVGLKVYIEKSAWYGWETVAEKTFYGTASGTLSTKATSGTYRLEFDAAHKGQTYNIQGSLTK</sequence>
<organism evidence="2 3">
    <name type="scientific">Lactococcus nasutitermitis</name>
    <dbReference type="NCBI Taxonomy" id="1652957"/>
    <lineage>
        <taxon>Bacteria</taxon>
        <taxon>Bacillati</taxon>
        <taxon>Bacillota</taxon>
        <taxon>Bacilli</taxon>
        <taxon>Lactobacillales</taxon>
        <taxon>Streptococcaceae</taxon>
        <taxon>Lactococcus</taxon>
    </lineage>
</organism>
<evidence type="ECO:0000313" key="3">
    <source>
        <dbReference type="Proteomes" id="UP001595987"/>
    </source>
</evidence>
<feature type="chain" id="PRO_5047146224" evidence="1">
    <location>
        <begin position="28"/>
        <end position="133"/>
    </location>
</feature>
<keyword evidence="3" id="KW-1185">Reference proteome</keyword>
<dbReference type="EMBL" id="JBHSGD010000008">
    <property type="protein sequence ID" value="MFC4653096.1"/>
    <property type="molecule type" value="Genomic_DNA"/>
</dbReference>
<evidence type="ECO:0000256" key="1">
    <source>
        <dbReference type="SAM" id="SignalP"/>
    </source>
</evidence>
<gene>
    <name evidence="2" type="ORF">ACFO26_09290</name>
</gene>
<keyword evidence="1" id="KW-0732">Signal</keyword>
<accession>A0ABV9JF11</accession>
<reference evidence="3" key="1">
    <citation type="journal article" date="2019" name="Int. J. Syst. Evol. Microbiol.">
        <title>The Global Catalogue of Microorganisms (GCM) 10K type strain sequencing project: providing services to taxonomists for standard genome sequencing and annotation.</title>
        <authorList>
            <consortium name="The Broad Institute Genomics Platform"/>
            <consortium name="The Broad Institute Genome Sequencing Center for Infectious Disease"/>
            <person name="Wu L."/>
            <person name="Ma J."/>
        </authorList>
    </citation>
    <scope>NUCLEOTIDE SEQUENCE [LARGE SCALE GENOMIC DNA]</scope>
    <source>
        <strain evidence="3">CCUG 63287</strain>
    </source>
</reference>